<organism evidence="1 2">
    <name type="scientific">Anaerotalea alkaliphila</name>
    <dbReference type="NCBI Taxonomy" id="2662126"/>
    <lineage>
        <taxon>Bacteria</taxon>
        <taxon>Bacillati</taxon>
        <taxon>Bacillota</taxon>
        <taxon>Clostridia</taxon>
        <taxon>Eubacteriales</taxon>
        <taxon>Anaerotalea</taxon>
    </lineage>
</organism>
<dbReference type="EMBL" id="JAAEEH010000010">
    <property type="protein sequence ID" value="NDL67106.1"/>
    <property type="molecule type" value="Genomic_DNA"/>
</dbReference>
<evidence type="ECO:0000313" key="2">
    <source>
        <dbReference type="Proteomes" id="UP000461585"/>
    </source>
</evidence>
<dbReference type="PANTHER" id="PTHR41260:SF1">
    <property type="entry name" value="PROTEIN ECSC"/>
    <property type="match status" value="1"/>
</dbReference>
<dbReference type="InterPro" id="IPR024787">
    <property type="entry name" value="EcsC"/>
</dbReference>
<gene>
    <name evidence="1" type="ORF">GXN74_05005</name>
</gene>
<protein>
    <submittedName>
        <fullName evidence="1">EcsC family protein</fullName>
    </submittedName>
</protein>
<name>A0A7X5HV81_9FIRM</name>
<dbReference type="AlphaFoldDB" id="A0A7X5HV81"/>
<dbReference type="Proteomes" id="UP000461585">
    <property type="component" value="Unassembled WGS sequence"/>
</dbReference>
<dbReference type="PANTHER" id="PTHR41260">
    <property type="entry name" value="PROTEIN ECSC"/>
    <property type="match status" value="1"/>
</dbReference>
<dbReference type="Pfam" id="PF12787">
    <property type="entry name" value="EcsC"/>
    <property type="match status" value="1"/>
</dbReference>
<reference evidence="1 2" key="1">
    <citation type="submission" date="2020-01" db="EMBL/GenBank/DDBJ databases">
        <title>Anaeroalcalibacter tamaniensis gen. nov., sp. nov., moderately halophilic strictly anaerobic fermenter bacterium from mud volcano of Taman peninsula.</title>
        <authorList>
            <person name="Frolova A."/>
            <person name="Merkel A.Y."/>
            <person name="Slobodkin A.I."/>
        </authorList>
    </citation>
    <scope>NUCLEOTIDE SEQUENCE [LARGE SCALE GENOMIC DNA]</scope>
    <source>
        <strain evidence="1 2">F-3ap</strain>
    </source>
</reference>
<dbReference type="RefSeq" id="WP_162369835.1">
    <property type="nucleotide sequence ID" value="NZ_JAAEEH010000010.1"/>
</dbReference>
<sequence length="249" mass="29481">MLSYKGMTSYELQAVLDTRRWERELLREPRTREWIAKGMQNRFNSMVPDRIHRVITEGVRNMVEAVLTGSRYTTPHPLVGMDLERRERKARQVLERYKTAAVVEGWGTGFGGVVMGMADFPLLLSIKIKFLYEMAAAYGRDCKDPGERLFLLHIFQLAFSTGETRRRLFPLLRHWNRRMEEASSRDFDWRHFQQEYRDYLDLPKLIQMVPVVGAVAGAYVNNRLLGQLGEYAIHCYRLRWMEEREEERE</sequence>
<proteinExistence type="predicted"/>
<comment type="caution">
    <text evidence="1">The sequence shown here is derived from an EMBL/GenBank/DDBJ whole genome shotgun (WGS) entry which is preliminary data.</text>
</comment>
<keyword evidence="2" id="KW-1185">Reference proteome</keyword>
<evidence type="ECO:0000313" key="1">
    <source>
        <dbReference type="EMBL" id="NDL67106.1"/>
    </source>
</evidence>
<accession>A0A7X5HV81</accession>